<accession>A0A1E5QMV8</accession>
<dbReference type="EMBL" id="MJGC01000042">
    <property type="protein sequence ID" value="OEJ76015.1"/>
    <property type="molecule type" value="Genomic_DNA"/>
</dbReference>
<gene>
    <name evidence="1" type="ORF">BH720_06725</name>
</gene>
<reference evidence="1" key="1">
    <citation type="submission" date="2016-09" db="EMBL/GenBank/DDBJ databases">
        <title>Draft genome of thermotolerant cyanobacterium Desertifilum sp. strain IPPAS B-1220.</title>
        <authorList>
            <person name="Sinetova M.A."/>
            <person name="Bolakhan K."/>
            <person name="Zayadan B.K."/>
            <person name="Mironov K.S."/>
            <person name="Ustinova V."/>
            <person name="Kupriyanova E.V."/>
            <person name="Sidorov R.A."/>
            <person name="Skrypnik A.N."/>
            <person name="Gogoleva N.E."/>
            <person name="Gogolev Y.V."/>
            <person name="Los D.A."/>
        </authorList>
    </citation>
    <scope>NUCLEOTIDE SEQUENCE [LARGE SCALE GENOMIC DNA]</scope>
    <source>
        <strain evidence="1">IPPAS B-1220</strain>
    </source>
</reference>
<proteinExistence type="predicted"/>
<dbReference type="AlphaFoldDB" id="A0A1E5QMV8"/>
<protein>
    <recommendedName>
        <fullName evidence="2">DUF4926 domain-containing protein</fullName>
    </recommendedName>
</protein>
<evidence type="ECO:0000313" key="1">
    <source>
        <dbReference type="EMBL" id="OEJ76015.1"/>
    </source>
</evidence>
<sequence>MSAPKYRQNQQVLFLGGKGTIKKCRPDSGLWTYVIEMELGPEPEMGRVGPETTIVLDEPELQESVY</sequence>
<evidence type="ECO:0008006" key="2">
    <source>
        <dbReference type="Google" id="ProtNLM"/>
    </source>
</evidence>
<dbReference type="OrthoDB" id="532730at2"/>
<organism evidence="1">
    <name type="scientific">Desertifilum tharense IPPAS B-1220</name>
    <dbReference type="NCBI Taxonomy" id="1781255"/>
    <lineage>
        <taxon>Bacteria</taxon>
        <taxon>Bacillati</taxon>
        <taxon>Cyanobacteriota</taxon>
        <taxon>Cyanophyceae</taxon>
        <taxon>Desertifilales</taxon>
        <taxon>Desertifilaceae</taxon>
        <taxon>Desertifilum</taxon>
    </lineage>
</organism>
<comment type="caution">
    <text evidence="1">The sequence shown here is derived from an EMBL/GenBank/DDBJ whole genome shotgun (WGS) entry which is preliminary data.</text>
</comment>
<name>A0A1E5QMV8_9CYAN</name>